<dbReference type="Proteomes" id="UP000663891">
    <property type="component" value="Unassembled WGS sequence"/>
</dbReference>
<comment type="caution">
    <text evidence="3">The sequence shown here is derived from an EMBL/GenBank/DDBJ whole genome shotgun (WGS) entry which is preliminary data.</text>
</comment>
<evidence type="ECO:0000313" key="3">
    <source>
        <dbReference type="EMBL" id="CAF1310907.1"/>
    </source>
</evidence>
<evidence type="ECO:0000313" key="4">
    <source>
        <dbReference type="Proteomes" id="UP000663891"/>
    </source>
</evidence>
<gene>
    <name evidence="3" type="ORF">VCS650_LOCUS31589</name>
</gene>
<keyword evidence="1" id="KW-0812">Transmembrane</keyword>
<feature type="transmembrane region" description="Helical" evidence="1">
    <location>
        <begin position="49"/>
        <end position="68"/>
    </location>
</feature>
<accession>A0A815EFZ3</accession>
<keyword evidence="1" id="KW-0472">Membrane</keyword>
<evidence type="ECO:0008006" key="5">
    <source>
        <dbReference type="Google" id="ProtNLM"/>
    </source>
</evidence>
<sequence length="69" mass="7576">MQFIYHILLIVICVGSFVDCKGGRGRGGVSLLKYSGSCNTHECRLKEAIFGTIFFIGVISIGIVHHHIL</sequence>
<keyword evidence="2" id="KW-0732">Signal</keyword>
<organism evidence="3 4">
    <name type="scientific">Adineta steineri</name>
    <dbReference type="NCBI Taxonomy" id="433720"/>
    <lineage>
        <taxon>Eukaryota</taxon>
        <taxon>Metazoa</taxon>
        <taxon>Spiralia</taxon>
        <taxon>Gnathifera</taxon>
        <taxon>Rotifera</taxon>
        <taxon>Eurotatoria</taxon>
        <taxon>Bdelloidea</taxon>
        <taxon>Adinetida</taxon>
        <taxon>Adinetidae</taxon>
        <taxon>Adineta</taxon>
    </lineage>
</organism>
<name>A0A815EFZ3_9BILA</name>
<feature type="signal peptide" evidence="2">
    <location>
        <begin position="1"/>
        <end position="20"/>
    </location>
</feature>
<protein>
    <recommendedName>
        <fullName evidence="5">Protein-export membrane protein SecG</fullName>
    </recommendedName>
</protein>
<reference evidence="3" key="1">
    <citation type="submission" date="2021-02" db="EMBL/GenBank/DDBJ databases">
        <authorList>
            <person name="Nowell W R."/>
        </authorList>
    </citation>
    <scope>NUCLEOTIDE SEQUENCE</scope>
</reference>
<keyword evidence="1" id="KW-1133">Transmembrane helix</keyword>
<dbReference type="EMBL" id="CAJNON010000545">
    <property type="protein sequence ID" value="CAF1310907.1"/>
    <property type="molecule type" value="Genomic_DNA"/>
</dbReference>
<evidence type="ECO:0000256" key="1">
    <source>
        <dbReference type="SAM" id="Phobius"/>
    </source>
</evidence>
<evidence type="ECO:0000256" key="2">
    <source>
        <dbReference type="SAM" id="SignalP"/>
    </source>
</evidence>
<feature type="chain" id="PRO_5032853718" description="Protein-export membrane protein SecG" evidence="2">
    <location>
        <begin position="21"/>
        <end position="69"/>
    </location>
</feature>
<proteinExistence type="predicted"/>
<dbReference type="AlphaFoldDB" id="A0A815EFZ3"/>